<dbReference type="Proteomes" id="UP001187192">
    <property type="component" value="Unassembled WGS sequence"/>
</dbReference>
<feature type="region of interest" description="Disordered" evidence="1">
    <location>
        <begin position="87"/>
        <end position="126"/>
    </location>
</feature>
<gene>
    <name evidence="2" type="ORF">TIFTF001_014454</name>
</gene>
<organism evidence="2 3">
    <name type="scientific">Ficus carica</name>
    <name type="common">Common fig</name>
    <dbReference type="NCBI Taxonomy" id="3494"/>
    <lineage>
        <taxon>Eukaryota</taxon>
        <taxon>Viridiplantae</taxon>
        <taxon>Streptophyta</taxon>
        <taxon>Embryophyta</taxon>
        <taxon>Tracheophyta</taxon>
        <taxon>Spermatophyta</taxon>
        <taxon>Magnoliopsida</taxon>
        <taxon>eudicotyledons</taxon>
        <taxon>Gunneridae</taxon>
        <taxon>Pentapetalae</taxon>
        <taxon>rosids</taxon>
        <taxon>fabids</taxon>
        <taxon>Rosales</taxon>
        <taxon>Moraceae</taxon>
        <taxon>Ficeae</taxon>
        <taxon>Ficus</taxon>
    </lineage>
</organism>
<comment type="caution">
    <text evidence="2">The sequence shown here is derived from an EMBL/GenBank/DDBJ whole genome shotgun (WGS) entry which is preliminary data.</text>
</comment>
<protein>
    <submittedName>
        <fullName evidence="2">Uncharacterized protein</fullName>
    </submittedName>
</protein>
<evidence type="ECO:0000313" key="3">
    <source>
        <dbReference type="Proteomes" id="UP001187192"/>
    </source>
</evidence>
<name>A0AA88D5M1_FICCA</name>
<proteinExistence type="predicted"/>
<evidence type="ECO:0000256" key="1">
    <source>
        <dbReference type="SAM" id="MobiDB-lite"/>
    </source>
</evidence>
<accession>A0AA88D5M1</accession>
<feature type="region of interest" description="Disordered" evidence="1">
    <location>
        <begin position="1"/>
        <end position="55"/>
    </location>
</feature>
<dbReference type="AlphaFoldDB" id="A0AA88D5M1"/>
<evidence type="ECO:0000313" key="2">
    <source>
        <dbReference type="EMBL" id="GMN45265.1"/>
    </source>
</evidence>
<reference evidence="2" key="1">
    <citation type="submission" date="2023-07" db="EMBL/GenBank/DDBJ databases">
        <title>draft genome sequence of fig (Ficus carica).</title>
        <authorList>
            <person name="Takahashi T."/>
            <person name="Nishimura K."/>
        </authorList>
    </citation>
    <scope>NUCLEOTIDE SEQUENCE</scope>
</reference>
<feature type="compositionally biased region" description="Polar residues" evidence="1">
    <location>
        <begin position="38"/>
        <end position="55"/>
    </location>
</feature>
<keyword evidence="3" id="KW-1185">Reference proteome</keyword>
<sequence length="126" mass="13420">MTAPLEPDLQQTRRPPWFPTTIHRRQAGVRRDSGDAISDQNGCRSNPSAATAQIGNSPPSVVILVRLRRGFVLATDAILVTASLAISSRPPSPSHPDRRQDLVPASVGGERCGGEVAGGGHRGYEF</sequence>
<feature type="compositionally biased region" description="Gly residues" evidence="1">
    <location>
        <begin position="115"/>
        <end position="126"/>
    </location>
</feature>
<dbReference type="EMBL" id="BTGU01000020">
    <property type="protein sequence ID" value="GMN45265.1"/>
    <property type="molecule type" value="Genomic_DNA"/>
</dbReference>